<keyword evidence="3" id="KW-1185">Reference proteome</keyword>
<feature type="domain" description="ATPase AAA-type core" evidence="1">
    <location>
        <begin position="290"/>
        <end position="395"/>
    </location>
</feature>
<dbReference type="Proteomes" id="UP000595224">
    <property type="component" value="Chromosome"/>
</dbReference>
<name>A0A7T3REJ5_9SPIR</name>
<dbReference type="Pfam" id="PF13304">
    <property type="entry name" value="AAA_21"/>
    <property type="match status" value="2"/>
</dbReference>
<dbReference type="GO" id="GO:0016887">
    <property type="term" value="F:ATP hydrolysis activity"/>
    <property type="evidence" value="ECO:0007669"/>
    <property type="project" value="InterPro"/>
</dbReference>
<protein>
    <submittedName>
        <fullName evidence="2">AAA family ATPase</fullName>
    </submittedName>
</protein>
<dbReference type="SUPFAM" id="SSF52540">
    <property type="entry name" value="P-loop containing nucleoside triphosphate hydrolases"/>
    <property type="match status" value="1"/>
</dbReference>
<dbReference type="KEGG" id="tper:IWA51_03370"/>
<evidence type="ECO:0000313" key="2">
    <source>
        <dbReference type="EMBL" id="QQA01664.1"/>
    </source>
</evidence>
<sequence length="460" mass="53513">MLTRFTVGNFRSFDKNQTLSLIANTGTRHNERLFKTKDMNLLKFGAIFGANAAGKSNFIKAISFAQRVTIFGTEFIKDELYFKLNPLNKEQPSYFEFELCIDEKIYAYGFEVIISKKQITEEWLVELGKTHDTDIFSRNTVTGTLSFNKSMLTEKYEERMKVYVDDFLRVQNKSFLEYIISNKEELFKQNPQLEILKKIFNWILELNISYPNTTITGYDCFSVSNLKTLLSVIKYFNTDITGIRKNEITKEAALEKTSSDFKKHIENRLQTACKSDCNGSPDSCKNCGFKMNINGRLIFVTFENREPKFTEVTFIHNNYENVEFSLSEESEGTQRLLNLLSVLLTQRENSVFIIDEIDRSLHPQLTVKFVQVFLDIAKNKNIQLLISTHESHLLNLDILRQDEIFMFDKKTNGASIVSPFDRFKERFDAKIEARYLDGRYGGVPIFDRVFPFDVLQQSEK</sequence>
<dbReference type="PANTHER" id="PTHR40396:SF1">
    <property type="entry name" value="ATPASE AAA-TYPE CORE DOMAIN-CONTAINING PROTEIN"/>
    <property type="match status" value="1"/>
</dbReference>
<feature type="domain" description="ATPase AAA-type core" evidence="1">
    <location>
        <begin position="46"/>
        <end position="139"/>
    </location>
</feature>
<organism evidence="2 3">
    <name type="scientific">Treponema peruense</name>
    <dbReference type="NCBI Taxonomy" id="2787628"/>
    <lineage>
        <taxon>Bacteria</taxon>
        <taxon>Pseudomonadati</taxon>
        <taxon>Spirochaetota</taxon>
        <taxon>Spirochaetia</taxon>
        <taxon>Spirochaetales</taxon>
        <taxon>Treponemataceae</taxon>
        <taxon>Treponema</taxon>
    </lineage>
</organism>
<evidence type="ECO:0000259" key="1">
    <source>
        <dbReference type="Pfam" id="PF13304"/>
    </source>
</evidence>
<dbReference type="AlphaFoldDB" id="A0A7T3REJ5"/>
<dbReference type="EMBL" id="CP064936">
    <property type="protein sequence ID" value="QQA01664.1"/>
    <property type="molecule type" value="Genomic_DNA"/>
</dbReference>
<evidence type="ECO:0000313" key="3">
    <source>
        <dbReference type="Proteomes" id="UP000595224"/>
    </source>
</evidence>
<reference evidence="2 3" key="1">
    <citation type="submission" date="2020-11" db="EMBL/GenBank/DDBJ databases">
        <title>Treponema Peruensis nv. sp., first commensal Treponema isolated from human feces.</title>
        <authorList>
            <person name="Belkhou C."/>
            <person name="Raes J."/>
        </authorList>
    </citation>
    <scope>NUCLEOTIDE SEQUENCE [LARGE SCALE GENOMIC DNA]</scope>
    <source>
        <strain evidence="2 3">RCC2812</strain>
    </source>
</reference>
<dbReference type="PANTHER" id="PTHR40396">
    <property type="entry name" value="ATPASE-LIKE PROTEIN"/>
    <property type="match status" value="1"/>
</dbReference>
<proteinExistence type="predicted"/>
<dbReference type="Gene3D" id="3.40.50.300">
    <property type="entry name" value="P-loop containing nucleotide triphosphate hydrolases"/>
    <property type="match status" value="1"/>
</dbReference>
<dbReference type="InterPro" id="IPR027417">
    <property type="entry name" value="P-loop_NTPase"/>
</dbReference>
<gene>
    <name evidence="2" type="ORF">IWA51_03370</name>
</gene>
<accession>A0A7T3REJ5</accession>
<dbReference type="RefSeq" id="WP_198443202.1">
    <property type="nucleotide sequence ID" value="NZ_CBCSHE010000011.1"/>
</dbReference>
<dbReference type="InterPro" id="IPR003959">
    <property type="entry name" value="ATPase_AAA_core"/>
</dbReference>
<dbReference type="GO" id="GO:0005524">
    <property type="term" value="F:ATP binding"/>
    <property type="evidence" value="ECO:0007669"/>
    <property type="project" value="InterPro"/>
</dbReference>